<organism evidence="5 6">
    <name type="scientific">Robertmurraya siralis</name>
    <dbReference type="NCBI Taxonomy" id="77777"/>
    <lineage>
        <taxon>Bacteria</taxon>
        <taxon>Bacillati</taxon>
        <taxon>Bacillota</taxon>
        <taxon>Bacilli</taxon>
        <taxon>Bacillales</taxon>
        <taxon>Bacillaceae</taxon>
        <taxon>Robertmurraya</taxon>
    </lineage>
</organism>
<dbReference type="GO" id="GO:0016887">
    <property type="term" value="F:ATP hydrolysis activity"/>
    <property type="evidence" value="ECO:0007669"/>
    <property type="project" value="InterPro"/>
</dbReference>
<dbReference type="SMART" id="SM00382">
    <property type="entry name" value="AAA"/>
    <property type="match status" value="1"/>
</dbReference>
<name>A0A919WIM0_9BACI</name>
<protein>
    <submittedName>
        <fullName evidence="5">ABC transporter ATP-binding protein</fullName>
    </submittedName>
</protein>
<evidence type="ECO:0000256" key="1">
    <source>
        <dbReference type="ARBA" id="ARBA00022448"/>
    </source>
</evidence>
<dbReference type="Gene3D" id="3.40.50.300">
    <property type="entry name" value="P-loop containing nucleotide triphosphate hydrolases"/>
    <property type="match status" value="1"/>
</dbReference>
<dbReference type="RefSeq" id="WP_212933890.1">
    <property type="nucleotide sequence ID" value="NZ_BORC01000004.1"/>
</dbReference>
<dbReference type="Pfam" id="PF00005">
    <property type="entry name" value="ABC_tran"/>
    <property type="match status" value="1"/>
</dbReference>
<dbReference type="PANTHER" id="PTHR42939:SF3">
    <property type="entry name" value="ABC TRANSPORTER ATP-BINDING COMPONENT"/>
    <property type="match status" value="1"/>
</dbReference>
<evidence type="ECO:0000313" key="5">
    <source>
        <dbReference type="EMBL" id="GIN62635.1"/>
    </source>
</evidence>
<evidence type="ECO:0000313" key="6">
    <source>
        <dbReference type="Proteomes" id="UP000682111"/>
    </source>
</evidence>
<dbReference type="SUPFAM" id="SSF52540">
    <property type="entry name" value="P-loop containing nucleoside triphosphate hydrolases"/>
    <property type="match status" value="1"/>
</dbReference>
<evidence type="ECO:0000259" key="4">
    <source>
        <dbReference type="PROSITE" id="PS50893"/>
    </source>
</evidence>
<evidence type="ECO:0000256" key="3">
    <source>
        <dbReference type="ARBA" id="ARBA00022840"/>
    </source>
</evidence>
<dbReference type="CDD" id="cd03230">
    <property type="entry name" value="ABC_DR_subfamily_A"/>
    <property type="match status" value="1"/>
</dbReference>
<reference evidence="5" key="1">
    <citation type="submission" date="2021-03" db="EMBL/GenBank/DDBJ databases">
        <title>Antimicrobial resistance genes in bacteria isolated from Japanese honey, and their potential for conferring macrolide and lincosamide resistance in the American foulbrood pathogen Paenibacillus larvae.</title>
        <authorList>
            <person name="Okamoto M."/>
            <person name="Kumagai M."/>
            <person name="Kanamori H."/>
            <person name="Takamatsu D."/>
        </authorList>
    </citation>
    <scope>NUCLEOTIDE SEQUENCE</scope>
    <source>
        <strain evidence="5">J27TS8</strain>
    </source>
</reference>
<feature type="domain" description="ABC transporter" evidence="4">
    <location>
        <begin position="6"/>
        <end position="231"/>
    </location>
</feature>
<keyword evidence="3 5" id="KW-0067">ATP-binding</keyword>
<dbReference type="GO" id="GO:0005524">
    <property type="term" value="F:ATP binding"/>
    <property type="evidence" value="ECO:0007669"/>
    <property type="project" value="UniProtKB-KW"/>
</dbReference>
<dbReference type="Proteomes" id="UP000682111">
    <property type="component" value="Unassembled WGS sequence"/>
</dbReference>
<sequence length="283" mass="32394">MTNHYLELNGVSKTFSGFKLDNISFSLPKGYIMGLVGTNGAGKTTTIQLILNMLKMDCGQIQIFGHDHVKYENVAKQYIGVVFDHVFYVDSWTVKDTERAISSFYHNWRHDVFNEMLRRFDLPLEKKVGELSRGMQMKLMLACAMSHDPKLLILDEPTSGLDPVSRDELLEMLQEYIQDGERSVLFSTHITSDLERIADYITFIHQGQIVCSGKMDDFLGRFRLIKGRHKELTSALQERIIGLRITDMGFEGLIDIKEATKYKHLVLDAASIDDIMIHIGKRK</sequence>
<accession>A0A919WIM0</accession>
<keyword evidence="1" id="KW-0813">Transport</keyword>
<dbReference type="InterPro" id="IPR051782">
    <property type="entry name" value="ABC_Transporter_VariousFunc"/>
</dbReference>
<dbReference type="InterPro" id="IPR027417">
    <property type="entry name" value="P-loop_NTPase"/>
</dbReference>
<keyword evidence="2" id="KW-0547">Nucleotide-binding</keyword>
<dbReference type="PROSITE" id="PS50893">
    <property type="entry name" value="ABC_TRANSPORTER_2"/>
    <property type="match status" value="1"/>
</dbReference>
<dbReference type="InterPro" id="IPR003593">
    <property type="entry name" value="AAA+_ATPase"/>
</dbReference>
<comment type="caution">
    <text evidence="5">The sequence shown here is derived from an EMBL/GenBank/DDBJ whole genome shotgun (WGS) entry which is preliminary data.</text>
</comment>
<dbReference type="EMBL" id="BORC01000004">
    <property type="protein sequence ID" value="GIN62635.1"/>
    <property type="molecule type" value="Genomic_DNA"/>
</dbReference>
<evidence type="ECO:0000256" key="2">
    <source>
        <dbReference type="ARBA" id="ARBA00022741"/>
    </source>
</evidence>
<gene>
    <name evidence="5" type="ORF">J27TS8_26280</name>
</gene>
<proteinExistence type="predicted"/>
<dbReference type="AlphaFoldDB" id="A0A919WIM0"/>
<dbReference type="PANTHER" id="PTHR42939">
    <property type="entry name" value="ABC TRANSPORTER ATP-BINDING PROTEIN ALBC-RELATED"/>
    <property type="match status" value="1"/>
</dbReference>
<keyword evidence="6" id="KW-1185">Reference proteome</keyword>
<dbReference type="InterPro" id="IPR003439">
    <property type="entry name" value="ABC_transporter-like_ATP-bd"/>
</dbReference>